<dbReference type="InterPro" id="IPR009045">
    <property type="entry name" value="Zn_M74/Hedgehog-like"/>
</dbReference>
<organism evidence="2">
    <name type="scientific">marine metagenome</name>
    <dbReference type="NCBI Taxonomy" id="408172"/>
    <lineage>
        <taxon>unclassified sequences</taxon>
        <taxon>metagenomes</taxon>
        <taxon>ecological metagenomes</taxon>
    </lineage>
</organism>
<dbReference type="Pfam" id="PF08291">
    <property type="entry name" value="Peptidase_M15_3"/>
    <property type="match status" value="1"/>
</dbReference>
<evidence type="ECO:0000259" key="1">
    <source>
        <dbReference type="Pfam" id="PF08291"/>
    </source>
</evidence>
<gene>
    <name evidence="2" type="ORF">METZ01_LOCUS321408</name>
</gene>
<dbReference type="InterPro" id="IPR013230">
    <property type="entry name" value="Peptidase_M15A_C"/>
</dbReference>
<protein>
    <recommendedName>
        <fullName evidence="1">Peptidase M15A C-terminal domain-containing protein</fullName>
    </recommendedName>
</protein>
<name>A0A382P564_9ZZZZ</name>
<evidence type="ECO:0000313" key="2">
    <source>
        <dbReference type="EMBL" id="SVC68554.1"/>
    </source>
</evidence>
<dbReference type="Gene3D" id="3.30.1380.10">
    <property type="match status" value="1"/>
</dbReference>
<feature type="domain" description="Peptidase M15A C-terminal" evidence="1">
    <location>
        <begin position="24"/>
        <end position="135"/>
    </location>
</feature>
<dbReference type="EMBL" id="UINC01104981">
    <property type="protein sequence ID" value="SVC68554.1"/>
    <property type="molecule type" value="Genomic_DNA"/>
</dbReference>
<dbReference type="SUPFAM" id="SSF55166">
    <property type="entry name" value="Hedgehog/DD-peptidase"/>
    <property type="match status" value="1"/>
</dbReference>
<proteinExistence type="predicted"/>
<dbReference type="AlphaFoldDB" id="A0A382P564"/>
<accession>A0A382P564</accession>
<reference evidence="2" key="1">
    <citation type="submission" date="2018-05" db="EMBL/GenBank/DDBJ databases">
        <authorList>
            <person name="Lanie J.A."/>
            <person name="Ng W.-L."/>
            <person name="Kazmierczak K.M."/>
            <person name="Andrzejewski T.M."/>
            <person name="Davidsen T.M."/>
            <person name="Wayne K.J."/>
            <person name="Tettelin H."/>
            <person name="Glass J.I."/>
            <person name="Rusch D."/>
            <person name="Podicherti R."/>
            <person name="Tsui H.-C.T."/>
            <person name="Winkler M.E."/>
        </authorList>
    </citation>
    <scope>NUCLEOTIDE SEQUENCE</scope>
</reference>
<sequence>MWVGTRRQFNGLILGGLAMVMITKNFSVDEMMCHCGCGEDSMDMDFMDILQNIREDMNRPLKISSGVRCAEHNSVVSSTGIFGPHVPRKEGTMASDILISGADALRLVDIARKHGISGVGISQRGPHAKRFIHIDTLSDEKHPRPTMWSY</sequence>